<comment type="caution">
    <text evidence="1">The sequence shown here is derived from an EMBL/GenBank/DDBJ whole genome shotgun (WGS) entry which is preliminary data.</text>
</comment>
<reference evidence="1 2" key="1">
    <citation type="journal article" date="2025" name="Microbiol. Resour. Announc.">
        <title>Draft genome sequences for Neonectria magnoliae and Neonectria punicea, canker pathogens of Liriodendron tulipifera and Acer saccharum in West Virginia.</title>
        <authorList>
            <person name="Petronek H.M."/>
            <person name="Kasson M.T."/>
            <person name="Metheny A.M."/>
            <person name="Stauder C.M."/>
            <person name="Lovett B."/>
            <person name="Lynch S.C."/>
            <person name="Garnas J.R."/>
            <person name="Kasson L.R."/>
            <person name="Stajich J.E."/>
        </authorList>
    </citation>
    <scope>NUCLEOTIDE SEQUENCE [LARGE SCALE GENOMIC DNA]</scope>
    <source>
        <strain evidence="1 2">NRRL 64651</strain>
    </source>
</reference>
<organism evidence="1 2">
    <name type="scientific">Neonectria magnoliae</name>
    <dbReference type="NCBI Taxonomy" id="2732573"/>
    <lineage>
        <taxon>Eukaryota</taxon>
        <taxon>Fungi</taxon>
        <taxon>Dikarya</taxon>
        <taxon>Ascomycota</taxon>
        <taxon>Pezizomycotina</taxon>
        <taxon>Sordariomycetes</taxon>
        <taxon>Hypocreomycetidae</taxon>
        <taxon>Hypocreales</taxon>
        <taxon>Nectriaceae</taxon>
        <taxon>Neonectria</taxon>
    </lineage>
</organism>
<dbReference type="Proteomes" id="UP001498421">
    <property type="component" value="Unassembled WGS sequence"/>
</dbReference>
<name>A0ABR1I3X3_9HYPO</name>
<dbReference type="InterPro" id="IPR050410">
    <property type="entry name" value="CCR4/nocturin_mRNA_transcr"/>
</dbReference>
<evidence type="ECO:0000313" key="1">
    <source>
        <dbReference type="EMBL" id="KAK7428170.1"/>
    </source>
</evidence>
<dbReference type="Gene3D" id="3.60.10.10">
    <property type="entry name" value="Endonuclease/exonuclease/phosphatase"/>
    <property type="match status" value="1"/>
</dbReference>
<dbReference type="PANTHER" id="PTHR12121:SF36">
    <property type="entry name" value="ENDONUCLEASE_EXONUCLEASE_PHOSPHATASE DOMAIN-CONTAINING PROTEIN"/>
    <property type="match status" value="1"/>
</dbReference>
<keyword evidence="2" id="KW-1185">Reference proteome</keyword>
<gene>
    <name evidence="1" type="ORF">QQZ08_005236</name>
</gene>
<protein>
    <submittedName>
        <fullName evidence="1">Uncharacterized protein</fullName>
    </submittedName>
</protein>
<sequence length="217" mass="24170">MLSVAHINWAEALNTTLGFWQHKAQGSASILCLQEILHGQLLDLLSALSSADRTGVIKPLDGPRDDGETKGEYSPILYPAKLFNLLHYEIVWLSPTPDQPSKGWDADSILILIVAVLEHVQTTQNLVAGNTHLDNEGSQSRQESIKIILSTIKRVHAAWSKGSSLRVFLAEDFNSFTTQEAFITMKESGYMVDTRDEVQKQDRYGVIITFTGFEPDK</sequence>
<dbReference type="PANTHER" id="PTHR12121">
    <property type="entry name" value="CARBON CATABOLITE REPRESSOR PROTEIN 4"/>
    <property type="match status" value="1"/>
</dbReference>
<evidence type="ECO:0000313" key="2">
    <source>
        <dbReference type="Proteomes" id="UP001498421"/>
    </source>
</evidence>
<dbReference type="InterPro" id="IPR036691">
    <property type="entry name" value="Endo/exonu/phosph_ase_sf"/>
</dbReference>
<dbReference type="SUPFAM" id="SSF56219">
    <property type="entry name" value="DNase I-like"/>
    <property type="match status" value="1"/>
</dbReference>
<accession>A0ABR1I3X3</accession>
<dbReference type="EMBL" id="JAZAVK010000044">
    <property type="protein sequence ID" value="KAK7428170.1"/>
    <property type="molecule type" value="Genomic_DNA"/>
</dbReference>
<proteinExistence type="predicted"/>